<feature type="transmembrane region" description="Helical" evidence="1">
    <location>
        <begin position="129"/>
        <end position="147"/>
    </location>
</feature>
<proteinExistence type="predicted"/>
<gene>
    <name evidence="2" type="ORF">COX05_02785</name>
</gene>
<evidence type="ECO:0000313" key="3">
    <source>
        <dbReference type="Proteomes" id="UP000228495"/>
    </source>
</evidence>
<keyword evidence="1" id="KW-0812">Transmembrane</keyword>
<evidence type="ECO:0000256" key="1">
    <source>
        <dbReference type="SAM" id="Phobius"/>
    </source>
</evidence>
<organism evidence="2 3">
    <name type="scientific">candidate division WWE3 bacterium CG22_combo_CG10-13_8_21_14_all_39_12</name>
    <dbReference type="NCBI Taxonomy" id="1975094"/>
    <lineage>
        <taxon>Bacteria</taxon>
        <taxon>Katanobacteria</taxon>
    </lineage>
</organism>
<dbReference type="Proteomes" id="UP000228495">
    <property type="component" value="Unassembled WGS sequence"/>
</dbReference>
<keyword evidence="1" id="KW-1133">Transmembrane helix</keyword>
<evidence type="ECO:0000313" key="2">
    <source>
        <dbReference type="EMBL" id="PIP56495.1"/>
    </source>
</evidence>
<dbReference type="EMBL" id="PCSU01000047">
    <property type="protein sequence ID" value="PIP56495.1"/>
    <property type="molecule type" value="Genomic_DNA"/>
</dbReference>
<feature type="transmembrane region" description="Helical" evidence="1">
    <location>
        <begin position="42"/>
        <end position="63"/>
    </location>
</feature>
<feature type="transmembrane region" description="Helical" evidence="1">
    <location>
        <begin position="70"/>
        <end position="91"/>
    </location>
</feature>
<keyword evidence="1" id="KW-0472">Membrane</keyword>
<name>A0A2H0BFQ7_UNCKA</name>
<comment type="caution">
    <text evidence="2">The sequence shown here is derived from an EMBL/GenBank/DDBJ whole genome shotgun (WGS) entry which is preliminary data.</text>
</comment>
<accession>A0A2H0BFQ7</accession>
<reference evidence="2 3" key="1">
    <citation type="submission" date="2017-09" db="EMBL/GenBank/DDBJ databases">
        <title>Depth-based differentiation of microbial function through sediment-hosted aquifers and enrichment of novel symbionts in the deep terrestrial subsurface.</title>
        <authorList>
            <person name="Probst A.J."/>
            <person name="Ladd B."/>
            <person name="Jarett J.K."/>
            <person name="Geller-Mcgrath D.E."/>
            <person name="Sieber C.M."/>
            <person name="Emerson J.B."/>
            <person name="Anantharaman K."/>
            <person name="Thomas B.C."/>
            <person name="Malmstrom R."/>
            <person name="Stieglmeier M."/>
            <person name="Klingl A."/>
            <person name="Woyke T."/>
            <person name="Ryan C.M."/>
            <person name="Banfield J.F."/>
        </authorList>
    </citation>
    <scope>NUCLEOTIDE SEQUENCE [LARGE SCALE GENOMIC DNA]</scope>
    <source>
        <strain evidence="2">CG22_combo_CG10-13_8_21_14_all_39_12</strain>
    </source>
</reference>
<protein>
    <submittedName>
        <fullName evidence="2">Uncharacterized protein</fullName>
    </submittedName>
</protein>
<dbReference type="AlphaFoldDB" id="A0A2H0BFQ7"/>
<sequence length="149" mass="17539">MEYLLLIGLSFFALSIFAAHRIIRLNGKIEFTYMWSALIGSFVWEDILIFSMYFGVAGLLSYFFTSFKLFVLFFLVFWIVRSLGEALYFFLQQFIRPEHFPHNIDGHFWFLRKVLGNLSSQQCFILSQITHQMIVMLSAVGLIVLLLNW</sequence>